<protein>
    <submittedName>
        <fullName evidence="4">Uncharacterized protein</fullName>
    </submittedName>
</protein>
<name>A0A9Q0G8G3_9ROSI</name>
<keyword evidence="5" id="KW-1185">Reference proteome</keyword>
<organism evidence="4 5">
    <name type="scientific">Turnera subulata</name>
    <dbReference type="NCBI Taxonomy" id="218843"/>
    <lineage>
        <taxon>Eukaryota</taxon>
        <taxon>Viridiplantae</taxon>
        <taxon>Streptophyta</taxon>
        <taxon>Embryophyta</taxon>
        <taxon>Tracheophyta</taxon>
        <taxon>Spermatophyta</taxon>
        <taxon>Magnoliopsida</taxon>
        <taxon>eudicotyledons</taxon>
        <taxon>Gunneridae</taxon>
        <taxon>Pentapetalae</taxon>
        <taxon>rosids</taxon>
        <taxon>fabids</taxon>
        <taxon>Malpighiales</taxon>
        <taxon>Passifloraceae</taxon>
        <taxon>Turnera</taxon>
    </lineage>
</organism>
<reference evidence="4" key="1">
    <citation type="submission" date="2022-02" db="EMBL/GenBank/DDBJ databases">
        <authorList>
            <person name="Henning P.M."/>
            <person name="McCubbin A.G."/>
            <person name="Shore J.S."/>
        </authorList>
    </citation>
    <scope>NUCLEOTIDE SEQUENCE</scope>
    <source>
        <strain evidence="4">F60SS</strain>
        <tissue evidence="4">Leaves</tissue>
    </source>
</reference>
<dbReference type="Pfam" id="PF02458">
    <property type="entry name" value="Transferase"/>
    <property type="match status" value="1"/>
</dbReference>
<dbReference type="PANTHER" id="PTHR31623:SF124">
    <property type="entry name" value="VINORINE SYNTHASE-RELATED"/>
    <property type="match status" value="1"/>
</dbReference>
<dbReference type="Proteomes" id="UP001141552">
    <property type="component" value="Unassembled WGS sequence"/>
</dbReference>
<dbReference type="Gene3D" id="3.30.559.10">
    <property type="entry name" value="Chloramphenicol acetyltransferase-like domain"/>
    <property type="match status" value="2"/>
</dbReference>
<comment type="caution">
    <text evidence="4">The sequence shown here is derived from an EMBL/GenBank/DDBJ whole genome shotgun (WGS) entry which is preliminary data.</text>
</comment>
<sequence length="451" mass="50367">MKVQILSRKLITPSSPTPEHLRLLQLSYLDQVAHTFYVPRLFCYLPSEEEERGGLGNSQKSELLQNSLSETLTLYYPLAGRYIKEKHSVECNDRGAEYLEARVSGCASLSQLLSSQERSQLLSKWFHQLVPDPPESDTTPLVMVQFNMFECGGVVIAICVKHTVADGVSCFTFINTWGKISRVGAVNEQFRPSFELASFFPPREVYLPQKSNGPGDDKKFFVKRLVFSAAAISTLKGIATSTGSTDSESLKHQPTRVEVLMAFIWMCLIRMAKARCAGFRPSLLLISVNIRNRTILPIPENSFGNIVVQAVARFFPDGKGKLELHDLAGKIHHAIRSTLSNCAKATNADDIVSLVNKANEELQLAKDTPDVDCYASTSWCRFPIYEADHGWGKPSWVSVPMFPNMRDVIVLMDTKDGDGVEALVALDERSIMHFFEQDPEILPFLGQELQA</sequence>
<evidence type="ECO:0000313" key="5">
    <source>
        <dbReference type="Proteomes" id="UP001141552"/>
    </source>
</evidence>
<dbReference type="GO" id="GO:0016746">
    <property type="term" value="F:acyltransferase activity"/>
    <property type="evidence" value="ECO:0007669"/>
    <property type="project" value="UniProtKB-KW"/>
</dbReference>
<dbReference type="PANTHER" id="PTHR31623">
    <property type="entry name" value="F21J9.9"/>
    <property type="match status" value="1"/>
</dbReference>
<keyword evidence="3" id="KW-0012">Acyltransferase</keyword>
<evidence type="ECO:0000256" key="3">
    <source>
        <dbReference type="ARBA" id="ARBA00023315"/>
    </source>
</evidence>
<dbReference type="OrthoDB" id="671439at2759"/>
<dbReference type="InterPro" id="IPR023213">
    <property type="entry name" value="CAT-like_dom_sf"/>
</dbReference>
<comment type="similarity">
    <text evidence="1">Belongs to the plant acyltransferase family.</text>
</comment>
<gene>
    <name evidence="4" type="ORF">Tsubulata_036627</name>
</gene>
<keyword evidence="2" id="KW-0808">Transferase</keyword>
<dbReference type="AlphaFoldDB" id="A0A9Q0G8G3"/>
<dbReference type="EMBL" id="JAKUCV010001644">
    <property type="protein sequence ID" value="KAJ4845538.1"/>
    <property type="molecule type" value="Genomic_DNA"/>
</dbReference>
<evidence type="ECO:0000256" key="1">
    <source>
        <dbReference type="ARBA" id="ARBA00009861"/>
    </source>
</evidence>
<accession>A0A9Q0G8G3</accession>
<reference evidence="4" key="2">
    <citation type="journal article" date="2023" name="Plants (Basel)">
        <title>Annotation of the Turnera subulata (Passifloraceae) Draft Genome Reveals the S-Locus Evolved after the Divergence of Turneroideae from Passifloroideae in a Stepwise Manner.</title>
        <authorList>
            <person name="Henning P.M."/>
            <person name="Roalson E.H."/>
            <person name="Mir W."/>
            <person name="McCubbin A.G."/>
            <person name="Shore J.S."/>
        </authorList>
    </citation>
    <scope>NUCLEOTIDE SEQUENCE</scope>
    <source>
        <strain evidence="4">F60SS</strain>
    </source>
</reference>
<evidence type="ECO:0000256" key="2">
    <source>
        <dbReference type="ARBA" id="ARBA00022679"/>
    </source>
</evidence>
<proteinExistence type="inferred from homology"/>
<evidence type="ECO:0000313" key="4">
    <source>
        <dbReference type="EMBL" id="KAJ4845538.1"/>
    </source>
</evidence>